<reference evidence="5" key="1">
    <citation type="submission" date="2025-08" db="UniProtKB">
        <authorList>
            <consortium name="RefSeq"/>
        </authorList>
    </citation>
    <scope>IDENTIFICATION</scope>
    <source>
        <tissue evidence="5">Testes</tissue>
    </source>
</reference>
<feature type="compositionally biased region" description="Polar residues" evidence="1">
    <location>
        <begin position="1316"/>
        <end position="1332"/>
    </location>
</feature>
<dbReference type="PANTHER" id="PTHR46360">
    <property type="entry name" value="DISKS LARGE HOMOLOG 5"/>
    <property type="match status" value="1"/>
</dbReference>
<dbReference type="SMART" id="SM00228">
    <property type="entry name" value="PDZ"/>
    <property type="match status" value="2"/>
</dbReference>
<dbReference type="Pfam" id="PF00619">
    <property type="entry name" value="CARD"/>
    <property type="match status" value="1"/>
</dbReference>
<feature type="domain" description="PDZ" evidence="2">
    <location>
        <begin position="688"/>
        <end position="776"/>
    </location>
</feature>
<evidence type="ECO:0000256" key="1">
    <source>
        <dbReference type="SAM" id="MobiDB-lite"/>
    </source>
</evidence>
<accession>A0ABM0LUZ1</accession>
<dbReference type="CDD" id="cd06765">
    <property type="entry name" value="PDZ2_DLG5-like"/>
    <property type="match status" value="1"/>
</dbReference>
<dbReference type="InterPro" id="IPR036034">
    <property type="entry name" value="PDZ_sf"/>
</dbReference>
<dbReference type="PROSITE" id="PS50209">
    <property type="entry name" value="CARD"/>
    <property type="match status" value="1"/>
</dbReference>
<feature type="region of interest" description="Disordered" evidence="1">
    <location>
        <begin position="953"/>
        <end position="1016"/>
    </location>
</feature>
<dbReference type="SUPFAM" id="SSF50156">
    <property type="entry name" value="PDZ domain-like"/>
    <property type="match status" value="2"/>
</dbReference>
<feature type="region of interest" description="Disordered" evidence="1">
    <location>
        <begin position="1467"/>
        <end position="1502"/>
    </location>
</feature>
<dbReference type="InterPro" id="IPR001315">
    <property type="entry name" value="CARD"/>
</dbReference>
<dbReference type="SUPFAM" id="SSF47986">
    <property type="entry name" value="DEATH domain"/>
    <property type="match status" value="1"/>
</dbReference>
<feature type="region of interest" description="Disordered" evidence="1">
    <location>
        <begin position="166"/>
        <end position="201"/>
    </location>
</feature>
<dbReference type="InterPro" id="IPR053004">
    <property type="entry name" value="MAGUK_Signaling_Regulators"/>
</dbReference>
<name>A0ABM0LUZ1_SACKO</name>
<organism evidence="4 5">
    <name type="scientific">Saccoglossus kowalevskii</name>
    <name type="common">Acorn worm</name>
    <dbReference type="NCBI Taxonomy" id="10224"/>
    <lineage>
        <taxon>Eukaryota</taxon>
        <taxon>Metazoa</taxon>
        <taxon>Hemichordata</taxon>
        <taxon>Enteropneusta</taxon>
        <taxon>Harrimaniidae</taxon>
        <taxon>Saccoglossus</taxon>
    </lineage>
</organism>
<evidence type="ECO:0000259" key="2">
    <source>
        <dbReference type="PROSITE" id="PS50106"/>
    </source>
</evidence>
<dbReference type="Proteomes" id="UP000694865">
    <property type="component" value="Unplaced"/>
</dbReference>
<feature type="domain" description="CARD" evidence="3">
    <location>
        <begin position="5"/>
        <end position="94"/>
    </location>
</feature>
<feature type="region of interest" description="Disordered" evidence="1">
    <location>
        <begin position="100"/>
        <end position="122"/>
    </location>
</feature>
<protein>
    <submittedName>
        <fullName evidence="5">Disks large homolog 5-like</fullName>
    </submittedName>
</protein>
<feature type="compositionally biased region" description="Polar residues" evidence="1">
    <location>
        <begin position="1285"/>
        <end position="1296"/>
    </location>
</feature>
<feature type="compositionally biased region" description="Polar residues" evidence="1">
    <location>
        <begin position="1377"/>
        <end position="1397"/>
    </location>
</feature>
<feature type="region of interest" description="Disordered" evidence="1">
    <location>
        <begin position="1370"/>
        <end position="1414"/>
    </location>
</feature>
<dbReference type="RefSeq" id="XP_006811582.1">
    <property type="nucleotide sequence ID" value="XM_006811519.1"/>
</dbReference>
<feature type="domain" description="PDZ" evidence="2">
    <location>
        <begin position="785"/>
        <end position="861"/>
    </location>
</feature>
<evidence type="ECO:0000313" key="5">
    <source>
        <dbReference type="RefSeq" id="XP_006811582.1"/>
    </source>
</evidence>
<dbReference type="Gene3D" id="1.10.533.10">
    <property type="entry name" value="Death Domain, Fas"/>
    <property type="match status" value="1"/>
</dbReference>
<feature type="compositionally biased region" description="Low complexity" evidence="1">
    <location>
        <begin position="1085"/>
        <end position="1095"/>
    </location>
</feature>
<feature type="compositionally biased region" description="Polar residues" evidence="1">
    <location>
        <begin position="100"/>
        <end position="109"/>
    </location>
</feature>
<proteinExistence type="predicted"/>
<evidence type="ECO:0000259" key="3">
    <source>
        <dbReference type="PROSITE" id="PS50209"/>
    </source>
</evidence>
<feature type="compositionally biased region" description="Basic residues" evidence="1">
    <location>
        <begin position="987"/>
        <end position="998"/>
    </location>
</feature>
<dbReference type="Pfam" id="PF00595">
    <property type="entry name" value="PDZ"/>
    <property type="match status" value="2"/>
</dbReference>
<dbReference type="PANTHER" id="PTHR46360:SF1">
    <property type="entry name" value="DISKS LARGE HOMOLOG 5"/>
    <property type="match status" value="1"/>
</dbReference>
<dbReference type="CDD" id="cd01671">
    <property type="entry name" value="CARD"/>
    <property type="match status" value="1"/>
</dbReference>
<feature type="region of interest" description="Disordered" evidence="1">
    <location>
        <begin position="368"/>
        <end position="389"/>
    </location>
</feature>
<feature type="compositionally biased region" description="Low complexity" evidence="1">
    <location>
        <begin position="168"/>
        <end position="182"/>
    </location>
</feature>
<feature type="region of interest" description="Disordered" evidence="1">
    <location>
        <begin position="862"/>
        <end position="890"/>
    </location>
</feature>
<keyword evidence="4" id="KW-1185">Reference proteome</keyword>
<dbReference type="InterPro" id="IPR001478">
    <property type="entry name" value="PDZ"/>
</dbReference>
<feature type="compositionally biased region" description="Polar residues" evidence="1">
    <location>
        <begin position="1104"/>
        <end position="1117"/>
    </location>
</feature>
<gene>
    <name evidence="5" type="primary">LOC102809660</name>
</gene>
<feature type="region of interest" description="Disordered" evidence="1">
    <location>
        <begin position="1267"/>
        <end position="1355"/>
    </location>
</feature>
<feature type="compositionally biased region" description="Basic and acidic residues" evidence="1">
    <location>
        <begin position="953"/>
        <end position="963"/>
    </location>
</feature>
<feature type="region of interest" description="Disordered" evidence="1">
    <location>
        <begin position="1157"/>
        <end position="1177"/>
    </location>
</feature>
<dbReference type="GeneID" id="102809660"/>
<sequence>MFGKMENKHNELLMCHRAKFVQSVEVERLYPILQNSGVLSAQDTEEIARITTSHGKVEKLLDILPSKGNQAFKSLCLALETTYPHLLTVMFLGSNVGSSQSTASPYTSESEAESEHKSPRLVLPPTQQYCSHDLCEENVRLLKAESKLISDERDQIRRELDHYKRRVMQQQNSGSVGSVGSMDDPGMTPRHRHDSHSNRDYDRLKEECQKAKNDLETLNSLYLEISHKCTNYATVCERQTRELHSFKQECFDLKVEKGRAQQDIVDLKQLHNDDKRELSMLREMINHKGSSEVLNKMYDTALEKYESMKKSYDDLRRRYLDKEEELSRLRSKFDLVQHERDQVVKDSNDMKQKLKTMITNREELIRERERERDQYRAGKLKSDRQRDEVRKEMDNARKVLILAKKDLARVTLERNDAIEEYRRVMSERDVVHKEIEALQDELQAEKNARTKYDGVKNSSLNEIKSLKIEIAALMKSRDQAIKQKQELQEQCNETISDKAEVQKQRDDALNDFEKYRYERDVARKERTEAIDERDQILRECYNVKQRQQSASSNVEHLYKEVERLNKLLEKCKEELREANQDAAIAKQRRDWAFSERDKIVLERESVRKMCDKLRRQRDRAVSELGESLRDSDDVQRQRSDAMKELRVIKEKLQIQEEKQSRMSLTHLVAHHSRDSAIDADSTEWETETVELECQKEDVSDFGFEIGNAKENPQSPDDCSIYVSRVDKGSIADGRLRVNDCLMKVNDVDLTNVDPSFAIKAVKSGGGVLNMVIKRRRPSSGKALQSIHLNLTGRKDIGLSLEQGIFISRVAPNSVAAQGNLTVGDRVIYVNGSPIENKTASDVEKLLESTGDSIALSILRSPTTSTVSGNSMFDSLHDKDSDSTKSNLQYSSSHGEIMEEIKTQLQNVKNMCVQTDNGIVPTLQNGAYCEYLNHESHSSRALPAEPEVTVISRPKESPKYRDPPVFRVPPPPIESPDDDNKLASLPQMKKHPSTRYKKAWPKEKESSGTWPKSRGAPELYEVKGGGVYISHRKSKERVTIANGYEWRRYIEIPTKDNIKGSGEIPPIPPDRISSLNHSSFNKHSRQSSTHSSDSASTIVADSITPKHTPTPSGASTITMTSNHLHAVPPQNNGNEYKHFPTLSTPDTTMDYSVVSASDINEDPRPKSAPLKRKENHPHTVRAEMIQKPTTLDIAKPNIYKPVVSPLVNSDSSLTVCRAEAKISPSPVYVNGTQIRTSPHSYPIETHATTTVVTFKDVPFFTAKSKNIERNDGPAIASKPPTPRFLNHSSSPRSSITPQDIDRKRRTSPCPETHSDGYISSPNTSRRELNQSLDFTRRSPIHSPLRNSPHSFEMRDGHQSLPYYSRIKIPSASRVSPGPHSSTGSIEQVSISDRSSPISPTIPEHSVPSTSSDGSLSRLSIHSIQFSAKADRTEYNGINLRCATYGQAANILRLGGDSINILAQYNPKKMEDDTDSSCSSVNSTLTPTPQSTATNSPTTSHSQMDMSFMSETGTMTPPTPRASICSSARSHDQDMMSSGMSLCEPPRFINWIKMITTFIDQMKYGSFPSLFRGSMVAMKFGTDDQSRLGDLIWLTMIGQG</sequence>
<feature type="compositionally biased region" description="Polar residues" evidence="1">
    <location>
        <begin position="862"/>
        <end position="872"/>
    </location>
</feature>
<dbReference type="InterPro" id="IPR011029">
    <property type="entry name" value="DEATH-like_dom_sf"/>
</dbReference>
<dbReference type="PROSITE" id="PS50106">
    <property type="entry name" value="PDZ"/>
    <property type="match status" value="2"/>
</dbReference>
<dbReference type="Gene3D" id="2.30.42.10">
    <property type="match status" value="3"/>
</dbReference>
<dbReference type="CDD" id="cd06764">
    <property type="entry name" value="PDZ1_DLG5-like"/>
    <property type="match status" value="1"/>
</dbReference>
<feature type="compositionally biased region" description="Polar residues" evidence="1">
    <location>
        <begin position="1474"/>
        <end position="1502"/>
    </location>
</feature>
<feature type="region of interest" description="Disordered" evidence="1">
    <location>
        <begin position="1055"/>
        <end position="1117"/>
    </location>
</feature>
<evidence type="ECO:0000313" key="4">
    <source>
        <dbReference type="Proteomes" id="UP000694865"/>
    </source>
</evidence>